<keyword evidence="4 6" id="KW-1133">Transmembrane helix</keyword>
<feature type="transmembrane region" description="Helical" evidence="6">
    <location>
        <begin position="92"/>
        <end position="114"/>
    </location>
</feature>
<reference evidence="7" key="1">
    <citation type="submission" date="2020-08" db="EMBL/GenBank/DDBJ databases">
        <title>Genome public.</title>
        <authorList>
            <person name="Liu C."/>
            <person name="Sun Q."/>
        </authorList>
    </citation>
    <scope>NUCLEOTIDE SEQUENCE</scope>
    <source>
        <strain evidence="7">NSJ-68</strain>
    </source>
</reference>
<dbReference type="GO" id="GO:0022857">
    <property type="term" value="F:transmembrane transporter activity"/>
    <property type="evidence" value="ECO:0007669"/>
    <property type="project" value="InterPro"/>
</dbReference>
<organism evidence="7 8">
    <name type="scientific">Anaerosacchariphilus hominis</name>
    <dbReference type="NCBI Taxonomy" id="2763017"/>
    <lineage>
        <taxon>Bacteria</taxon>
        <taxon>Bacillati</taxon>
        <taxon>Bacillota</taxon>
        <taxon>Clostridia</taxon>
        <taxon>Lachnospirales</taxon>
        <taxon>Lachnospiraceae</taxon>
        <taxon>Anaerosacchariphilus</taxon>
    </lineage>
</organism>
<feature type="transmembrane region" description="Helical" evidence="6">
    <location>
        <begin position="160"/>
        <end position="182"/>
    </location>
</feature>
<protein>
    <submittedName>
        <fullName evidence="7">ABC transporter permease</fullName>
    </submittedName>
</protein>
<dbReference type="GO" id="GO:0005886">
    <property type="term" value="C:plasma membrane"/>
    <property type="evidence" value="ECO:0007669"/>
    <property type="project" value="UniProtKB-SubCell"/>
</dbReference>
<dbReference type="PANTHER" id="PTHR32196">
    <property type="entry name" value="ABC TRANSPORTER PERMEASE PROTEIN YPHD-RELATED-RELATED"/>
    <property type="match status" value="1"/>
</dbReference>
<keyword evidence="2" id="KW-1003">Cell membrane</keyword>
<keyword evidence="5 6" id="KW-0472">Membrane</keyword>
<feature type="transmembrane region" description="Helical" evidence="6">
    <location>
        <begin position="211"/>
        <end position="236"/>
    </location>
</feature>
<feature type="transmembrane region" description="Helical" evidence="6">
    <location>
        <begin position="270"/>
        <end position="287"/>
    </location>
</feature>
<name>A0A923LF54_9FIRM</name>
<accession>A0A923LF54</accession>
<evidence type="ECO:0000256" key="1">
    <source>
        <dbReference type="ARBA" id="ARBA00004651"/>
    </source>
</evidence>
<evidence type="ECO:0000256" key="5">
    <source>
        <dbReference type="ARBA" id="ARBA00023136"/>
    </source>
</evidence>
<comment type="caution">
    <text evidence="7">The sequence shown here is derived from an EMBL/GenBank/DDBJ whole genome shotgun (WGS) entry which is preliminary data.</text>
</comment>
<evidence type="ECO:0000256" key="3">
    <source>
        <dbReference type="ARBA" id="ARBA00022692"/>
    </source>
</evidence>
<feature type="transmembrane region" description="Helical" evidence="6">
    <location>
        <begin position="41"/>
        <end position="62"/>
    </location>
</feature>
<evidence type="ECO:0000313" key="8">
    <source>
        <dbReference type="Proteomes" id="UP000649345"/>
    </source>
</evidence>
<comment type="subcellular location">
    <subcellularLocation>
        <location evidence="1">Cell membrane</location>
        <topology evidence="1">Multi-pass membrane protein</topology>
    </subcellularLocation>
</comment>
<proteinExistence type="predicted"/>
<dbReference type="InterPro" id="IPR001851">
    <property type="entry name" value="ABC_transp_permease"/>
</dbReference>
<dbReference type="CDD" id="cd06579">
    <property type="entry name" value="TM_PBP1_transp_AraH_like"/>
    <property type="match status" value="1"/>
</dbReference>
<dbReference type="RefSeq" id="WP_186872272.1">
    <property type="nucleotide sequence ID" value="NZ_JACOOR010000012.1"/>
</dbReference>
<evidence type="ECO:0000313" key="7">
    <source>
        <dbReference type="EMBL" id="MBC5661153.1"/>
    </source>
</evidence>
<dbReference type="Pfam" id="PF02653">
    <property type="entry name" value="BPD_transp_2"/>
    <property type="match status" value="1"/>
</dbReference>
<dbReference type="AlphaFoldDB" id="A0A923LF54"/>
<evidence type="ECO:0000256" key="2">
    <source>
        <dbReference type="ARBA" id="ARBA00022475"/>
    </source>
</evidence>
<keyword evidence="3 6" id="KW-0812">Transmembrane</keyword>
<feature type="transmembrane region" description="Helical" evidence="6">
    <location>
        <begin position="69"/>
        <end position="86"/>
    </location>
</feature>
<dbReference type="EMBL" id="JACOOR010000012">
    <property type="protein sequence ID" value="MBC5661153.1"/>
    <property type="molecule type" value="Genomic_DNA"/>
</dbReference>
<evidence type="ECO:0000256" key="6">
    <source>
        <dbReference type="SAM" id="Phobius"/>
    </source>
</evidence>
<evidence type="ECO:0000256" key="4">
    <source>
        <dbReference type="ARBA" id="ARBA00022989"/>
    </source>
</evidence>
<feature type="transmembrane region" description="Helical" evidence="6">
    <location>
        <begin position="299"/>
        <end position="317"/>
    </location>
</feature>
<feature type="transmembrane region" description="Helical" evidence="6">
    <location>
        <begin position="242"/>
        <end position="263"/>
    </location>
</feature>
<sequence length="335" mass="35725">MDKDRKKWMAFCSANRVYLIFAAVFVLMSLFAPRFFNTYNIGTLLGTAMLNGIVVIGFTIVLICGHLDLSTVAIINVAGNLAIYMVQKTGSFGAGILAAVVAGIVIGIVNGLLVTRAKINSFIATLGMSTLLQGLVSYSNNAATRSITDFTMTDFLDKKLIPIVPNRALIAIIIVLLVHFFMSRTTMGKNFYLVGGNVESAWYAGIRPEHYLIGAFSLNGAFAALGGALYACYLASAMADIGAMGVSPLNMLIAASVLGGASLAGGRGSILHSFFGVLTLTALYNGLTCFKLGYEMQIFVNGIVLMIVVLMEAVSLYRKNKLAGSKSDLFKQAQN</sequence>
<feature type="transmembrane region" description="Helical" evidence="6">
    <location>
        <begin position="121"/>
        <end position="140"/>
    </location>
</feature>
<feature type="transmembrane region" description="Helical" evidence="6">
    <location>
        <begin position="16"/>
        <end position="35"/>
    </location>
</feature>
<gene>
    <name evidence="7" type="ORF">H8S44_15495</name>
</gene>
<keyword evidence="8" id="KW-1185">Reference proteome</keyword>
<dbReference type="Proteomes" id="UP000649345">
    <property type="component" value="Unassembled WGS sequence"/>
</dbReference>